<comment type="catalytic activity">
    <reaction evidence="1">
        <text>ATP + protein L-histidine = ADP + protein N-phospho-L-histidine.</text>
        <dbReference type="EC" id="2.7.13.3"/>
    </reaction>
</comment>
<dbReference type="Pfam" id="PF07495">
    <property type="entry name" value="Y_Y_Y"/>
    <property type="match status" value="1"/>
</dbReference>
<sequence length="1353" mass="154907">MSKLKKIVIYLFFLCIGMHSAFPETPEQITFSYISINEGLSQSTVFSIDQDKRGNMWFATYDGINKYDGYAFTVYQHNEDDPNSIANDISRIVKTDSQGRVWIGTRDGLSRYDEEKDIFQNFFYEKKGKHLQVNGIEEISPEQLLISTPEGLIMFDIKGSKFIDDSFSTAMHKTIASTLYRQDDQIYIGTPTDGLYNYSITQKSFEKVIPVLGTKQIQAILQQSPTRIWVATEGAGLFLINPKTKEIKNYLHSPSNPKSISSNYIRSLALDSQNRLWIGTFNDLNIYHEGTDSFASYSSNPVENGSLSQRSVRSIFMDSQGGMWLGTYFGGLNYYHPIRNRFKNIRNIPYKNSLSDNVVSCIVEDKDKNLWIGTNDGGLNLYNPATQRFTSYTLQEDENTRGIGSNNIKAVYVDEKKSLVYIGTHAGGLSILHRNGGQVESFNQRNSQLVNENVYAILPDGEGNLWLGTLSALVHFNPEKRSFTTIEKEKDGTPVVLKQITTLFRDSHKRLWIGGEEGISVYQQEGLEIQKAAILPASNVTKLFTNCIYEASNGVIWIGTREGFYCLNEKDKQIKRYNTTNGLPNNVVYGILEDSFGRLWLSTNRGISCFNPETEKFRNFTESDGLQSNQFNTSSYCRTSAGQMYFGGINGITTFRPELLLDNPYTPPVVITKLQLFNKVVRPDDETGILTKNISETESITLKSWQTAFSIEFVVSNYISGQHNTFAYKLEGYDKEWYYLTDSRTVSYSNLPQGTYQFLVKAANSDGKWNPIPTALEIIVLPVWYKTWWALLIFFATFVGFITFVFRFFWMRKSMEAQLEIERRDKEHQEEINQMKMRFFINISHELRTPLTLILTPLQEIINKISDRWTRNQLEYIQRNANRLLHLVNQLMDYRRAELGVFELKAKKGNAHQLIQDNFLFYDKLARHKKITYTLHSELEDKEVLFDANYLELIVNNLLSNAFKYTESGQSITVTLKEENGWLLLQVSDTGIGIPINKQGKIFERFYQIESEHVGSGIGLSLVQRLIELHHGRIELDSEENKGSTFSVYLPQDLSVYKPSELASNDELNEEEQVYSTNSKAMYFIDTEKVENESVESGDKKRGTILIVEDNNEIRRYLSNGLADLFNTLEAGNGEEALEKLKDNEVDVIVTDVMMPVMNGIKLCKNVKQNIRTCHIPVIILSAKTDIKDQMEGLQMGADDYIPKPFSLAILTTKIQNMMRTRRRMLEKYAKSLEVEPEKITFNAMDEALLKRAMAIVEKNMDNIEFSTDEFAREMNMSRSNLHLKLKAITGESTIDFIRKIRFNEAAKLLKDGRYTVAEVSTMVGFNTPSYFATSFKKYFGCLPTEYIKKSKG</sequence>
<dbReference type="GeneID" id="69589427"/>
<evidence type="ECO:0000256" key="1">
    <source>
        <dbReference type="ARBA" id="ARBA00000085"/>
    </source>
</evidence>
<dbReference type="FunFam" id="1.10.10.60:FF:000284">
    <property type="entry name" value="Two-component system sensor histidine kinase/response regulator"/>
    <property type="match status" value="1"/>
</dbReference>
<dbReference type="CDD" id="cd00075">
    <property type="entry name" value="HATPase"/>
    <property type="match status" value="1"/>
</dbReference>
<feature type="domain" description="Histidine kinase" evidence="15">
    <location>
        <begin position="842"/>
        <end position="1054"/>
    </location>
</feature>
<keyword evidence="6 17" id="KW-0418">Kinase</keyword>
<dbReference type="InterPro" id="IPR018060">
    <property type="entry name" value="HTH_AraC"/>
</dbReference>
<dbReference type="EMBL" id="CZAE01000027">
    <property type="protein sequence ID" value="CUQ14772.1"/>
    <property type="molecule type" value="Genomic_DNA"/>
</dbReference>
<dbReference type="SMART" id="SM00342">
    <property type="entry name" value="HTH_ARAC"/>
    <property type="match status" value="1"/>
</dbReference>
<dbReference type="FunFam" id="3.30.565.10:FF:000037">
    <property type="entry name" value="Hybrid sensor histidine kinase/response regulator"/>
    <property type="match status" value="1"/>
</dbReference>
<keyword evidence="12" id="KW-0812">Transmembrane</keyword>
<feature type="signal peptide" evidence="13">
    <location>
        <begin position="1"/>
        <end position="21"/>
    </location>
</feature>
<dbReference type="InterPro" id="IPR004358">
    <property type="entry name" value="Sig_transdc_His_kin-like_C"/>
</dbReference>
<dbReference type="SMART" id="SM00387">
    <property type="entry name" value="HATPase_c"/>
    <property type="match status" value="1"/>
</dbReference>
<dbReference type="InterPro" id="IPR013783">
    <property type="entry name" value="Ig-like_fold"/>
</dbReference>
<accession>A0A174TXX9</accession>
<organism evidence="17 19">
    <name type="scientific">Bacteroides faecis</name>
    <dbReference type="NCBI Taxonomy" id="674529"/>
    <lineage>
        <taxon>Bacteria</taxon>
        <taxon>Pseudomonadati</taxon>
        <taxon>Bacteroidota</taxon>
        <taxon>Bacteroidia</taxon>
        <taxon>Bacteroidales</taxon>
        <taxon>Bacteroidaceae</taxon>
        <taxon>Bacteroides</taxon>
    </lineage>
</organism>
<reference evidence="17 19" key="1">
    <citation type="submission" date="2015-09" db="EMBL/GenBank/DDBJ databases">
        <authorList>
            <consortium name="Pathogen Informatics"/>
        </authorList>
    </citation>
    <scope>NUCLEOTIDE SEQUENCE [LARGE SCALE GENOMIC DNA]</scope>
    <source>
        <strain evidence="17 19">2789STDY5834846</strain>
    </source>
</reference>
<evidence type="ECO:0000256" key="12">
    <source>
        <dbReference type="SAM" id="Phobius"/>
    </source>
</evidence>
<evidence type="ECO:0000256" key="7">
    <source>
        <dbReference type="ARBA" id="ARBA00022840"/>
    </source>
</evidence>
<dbReference type="InterPro" id="IPR015943">
    <property type="entry name" value="WD40/YVTN_repeat-like_dom_sf"/>
</dbReference>
<dbReference type="Proteomes" id="UP000095606">
    <property type="component" value="Unassembled WGS sequence"/>
</dbReference>
<dbReference type="InterPro" id="IPR036890">
    <property type="entry name" value="HATPase_C_sf"/>
</dbReference>
<dbReference type="GO" id="GO:0003700">
    <property type="term" value="F:DNA-binding transcription factor activity"/>
    <property type="evidence" value="ECO:0007669"/>
    <property type="project" value="InterPro"/>
</dbReference>
<evidence type="ECO:0000256" key="2">
    <source>
        <dbReference type="ARBA" id="ARBA00012438"/>
    </source>
</evidence>
<dbReference type="EC" id="2.7.13.3" evidence="2"/>
<dbReference type="FunFam" id="2.60.40.10:FF:000791">
    <property type="entry name" value="Two-component system sensor histidine kinase/response regulator"/>
    <property type="match status" value="1"/>
</dbReference>
<dbReference type="InterPro" id="IPR009057">
    <property type="entry name" value="Homeodomain-like_sf"/>
</dbReference>
<reference evidence="18" key="2">
    <citation type="submission" date="2022-08" db="EMBL/GenBank/DDBJ databases">
        <title>Genome Sequencing of Bacteroides fragilis Group Isolates with Nanopore Technology.</title>
        <authorList>
            <person name="Tisza M.J."/>
            <person name="Smith D."/>
            <person name="Dekker J.P."/>
        </authorList>
    </citation>
    <scope>NUCLEOTIDE SEQUENCE</scope>
    <source>
        <strain evidence="18">BFG-527</strain>
    </source>
</reference>
<dbReference type="SUPFAM" id="SSF47384">
    <property type="entry name" value="Homodimeric domain of signal transducing histidine kinase"/>
    <property type="match status" value="1"/>
</dbReference>
<keyword evidence="10" id="KW-0804">Transcription</keyword>
<dbReference type="PANTHER" id="PTHR43547:SF2">
    <property type="entry name" value="HYBRID SIGNAL TRANSDUCTION HISTIDINE KINASE C"/>
    <property type="match status" value="1"/>
</dbReference>
<evidence type="ECO:0000256" key="5">
    <source>
        <dbReference type="ARBA" id="ARBA00022741"/>
    </source>
</evidence>
<evidence type="ECO:0000256" key="13">
    <source>
        <dbReference type="SAM" id="SignalP"/>
    </source>
</evidence>
<dbReference type="Gene3D" id="3.30.565.10">
    <property type="entry name" value="Histidine kinase-like ATPase, C-terminal domain"/>
    <property type="match status" value="1"/>
</dbReference>
<keyword evidence="7" id="KW-0067">ATP-binding</keyword>
<dbReference type="Pfam" id="PF00512">
    <property type="entry name" value="HisKA"/>
    <property type="match status" value="1"/>
</dbReference>
<dbReference type="Pfam" id="PF02518">
    <property type="entry name" value="HATPase_c"/>
    <property type="match status" value="1"/>
</dbReference>
<dbReference type="InterPro" id="IPR036097">
    <property type="entry name" value="HisK_dim/P_sf"/>
</dbReference>
<proteinExistence type="predicted"/>
<dbReference type="SUPFAM" id="SSF55874">
    <property type="entry name" value="ATPase domain of HSP90 chaperone/DNA topoisomerase II/histidine kinase"/>
    <property type="match status" value="1"/>
</dbReference>
<dbReference type="SUPFAM" id="SSF63829">
    <property type="entry name" value="Calcium-dependent phosphotriesterase"/>
    <property type="match status" value="3"/>
</dbReference>
<dbReference type="InterPro" id="IPR011006">
    <property type="entry name" value="CheY-like_superfamily"/>
</dbReference>
<dbReference type="Gene3D" id="3.40.50.2300">
    <property type="match status" value="1"/>
</dbReference>
<dbReference type="CDD" id="cd17574">
    <property type="entry name" value="REC_OmpR"/>
    <property type="match status" value="1"/>
</dbReference>
<dbReference type="PANTHER" id="PTHR43547">
    <property type="entry name" value="TWO-COMPONENT HISTIDINE KINASE"/>
    <property type="match status" value="1"/>
</dbReference>
<dbReference type="SMART" id="SM00448">
    <property type="entry name" value="REC"/>
    <property type="match status" value="1"/>
</dbReference>
<evidence type="ECO:0000256" key="10">
    <source>
        <dbReference type="ARBA" id="ARBA00023163"/>
    </source>
</evidence>
<dbReference type="FunFam" id="1.10.287.130:FF:000034">
    <property type="entry name" value="Two-component system sensor histidine kinase/response regulator"/>
    <property type="match status" value="1"/>
</dbReference>
<dbReference type="RefSeq" id="WP_022301716.1">
    <property type="nucleotide sequence ID" value="NZ_CABMFH010000027.1"/>
</dbReference>
<evidence type="ECO:0000256" key="8">
    <source>
        <dbReference type="ARBA" id="ARBA00023012"/>
    </source>
</evidence>
<feature type="transmembrane region" description="Helical" evidence="12">
    <location>
        <begin position="788"/>
        <end position="810"/>
    </location>
</feature>
<dbReference type="FunFam" id="3.40.50.2300:FF:000138">
    <property type="entry name" value="Two-component system sensor histidine kinase/response regulator"/>
    <property type="match status" value="1"/>
</dbReference>
<dbReference type="GO" id="GO:0005524">
    <property type="term" value="F:ATP binding"/>
    <property type="evidence" value="ECO:0007669"/>
    <property type="project" value="UniProtKB-KW"/>
</dbReference>
<dbReference type="InterPro" id="IPR003661">
    <property type="entry name" value="HisK_dim/P_dom"/>
</dbReference>
<keyword evidence="12" id="KW-0472">Membrane</keyword>
<evidence type="ECO:0000256" key="9">
    <source>
        <dbReference type="ARBA" id="ARBA00023015"/>
    </source>
</evidence>
<keyword evidence="3 11" id="KW-0597">Phosphoprotein</keyword>
<evidence type="ECO:0000259" key="16">
    <source>
        <dbReference type="PROSITE" id="PS50110"/>
    </source>
</evidence>
<evidence type="ECO:0000259" key="15">
    <source>
        <dbReference type="PROSITE" id="PS50109"/>
    </source>
</evidence>
<dbReference type="Gene3D" id="2.60.40.10">
    <property type="entry name" value="Immunoglobulins"/>
    <property type="match status" value="1"/>
</dbReference>
<feature type="modified residue" description="4-aspartylphosphate" evidence="11">
    <location>
        <position position="1152"/>
    </location>
</feature>
<dbReference type="InterPro" id="IPR005467">
    <property type="entry name" value="His_kinase_dom"/>
</dbReference>
<dbReference type="GO" id="GO:0043565">
    <property type="term" value="F:sequence-specific DNA binding"/>
    <property type="evidence" value="ECO:0007669"/>
    <property type="project" value="InterPro"/>
</dbReference>
<dbReference type="PROSITE" id="PS50110">
    <property type="entry name" value="RESPONSE_REGULATORY"/>
    <property type="match status" value="1"/>
</dbReference>
<dbReference type="FunFam" id="2.130.10.10:FF:000895">
    <property type="entry name" value="Two-component system sensor histidine kinase/response regulator"/>
    <property type="match status" value="1"/>
</dbReference>
<keyword evidence="12" id="KW-1133">Transmembrane helix</keyword>
<keyword evidence="20" id="KW-1185">Reference proteome</keyword>
<dbReference type="Pfam" id="PF12833">
    <property type="entry name" value="HTH_18"/>
    <property type="match status" value="1"/>
</dbReference>
<evidence type="ECO:0000256" key="3">
    <source>
        <dbReference type="ARBA" id="ARBA00022553"/>
    </source>
</evidence>
<feature type="domain" description="HTH araC/xylS-type" evidence="14">
    <location>
        <begin position="1251"/>
        <end position="1350"/>
    </location>
</feature>
<dbReference type="SMART" id="SM00388">
    <property type="entry name" value="HisKA"/>
    <property type="match status" value="1"/>
</dbReference>
<evidence type="ECO:0000256" key="11">
    <source>
        <dbReference type="PROSITE-ProRule" id="PRU00169"/>
    </source>
</evidence>
<dbReference type="CDD" id="cd00082">
    <property type="entry name" value="HisKA"/>
    <property type="match status" value="1"/>
</dbReference>
<keyword evidence="13" id="KW-0732">Signal</keyword>
<evidence type="ECO:0000313" key="18">
    <source>
        <dbReference type="EMBL" id="UVQ77246.1"/>
    </source>
</evidence>
<dbReference type="Pfam" id="PF00072">
    <property type="entry name" value="Response_reg"/>
    <property type="match status" value="1"/>
</dbReference>
<feature type="domain" description="Response regulatory" evidence="16">
    <location>
        <begin position="1104"/>
        <end position="1219"/>
    </location>
</feature>
<evidence type="ECO:0000256" key="6">
    <source>
        <dbReference type="ARBA" id="ARBA00022777"/>
    </source>
</evidence>
<keyword evidence="5" id="KW-0547">Nucleotide-binding</keyword>
<name>A0A3E5G4L8_9BACE</name>
<dbReference type="Pfam" id="PF07494">
    <property type="entry name" value="Reg_prop"/>
    <property type="match status" value="7"/>
</dbReference>
<dbReference type="InterPro" id="IPR011110">
    <property type="entry name" value="Reg_prop"/>
</dbReference>
<evidence type="ECO:0000313" key="17">
    <source>
        <dbReference type="EMBL" id="CUQ14772.1"/>
    </source>
</evidence>
<protein>
    <recommendedName>
        <fullName evidence="2">histidine kinase</fullName>
        <ecNumber evidence="2">2.7.13.3</ecNumber>
    </recommendedName>
</protein>
<feature type="chain" id="PRO_5041075505" description="histidine kinase" evidence="13">
    <location>
        <begin position="22"/>
        <end position="1353"/>
    </location>
</feature>
<gene>
    <name evidence="17" type="primary">rpfC_4</name>
    <name evidence="17" type="ORF">ERS852461_04366</name>
    <name evidence="18" type="ORF">NXY30_13145</name>
</gene>
<dbReference type="SUPFAM" id="SSF52172">
    <property type="entry name" value="CheY-like"/>
    <property type="match status" value="1"/>
</dbReference>
<keyword evidence="4 17" id="KW-0808">Transferase</keyword>
<dbReference type="GO" id="GO:0000155">
    <property type="term" value="F:phosphorelay sensor kinase activity"/>
    <property type="evidence" value="ECO:0007669"/>
    <property type="project" value="InterPro"/>
</dbReference>
<dbReference type="EMBL" id="CP103141">
    <property type="protein sequence ID" value="UVQ77246.1"/>
    <property type="molecule type" value="Genomic_DNA"/>
</dbReference>
<accession>A0A3E5G4L8</accession>
<keyword evidence="9" id="KW-0805">Transcription regulation</keyword>
<dbReference type="SUPFAM" id="SSF46689">
    <property type="entry name" value="Homeodomain-like"/>
    <property type="match status" value="1"/>
</dbReference>
<dbReference type="Proteomes" id="UP001060104">
    <property type="component" value="Chromosome"/>
</dbReference>
<dbReference type="PRINTS" id="PR00344">
    <property type="entry name" value="BCTRLSENSOR"/>
</dbReference>
<evidence type="ECO:0000256" key="4">
    <source>
        <dbReference type="ARBA" id="ARBA00022679"/>
    </source>
</evidence>
<dbReference type="InterPro" id="IPR001789">
    <property type="entry name" value="Sig_transdc_resp-reg_receiver"/>
</dbReference>
<dbReference type="PROSITE" id="PS50109">
    <property type="entry name" value="HIS_KIN"/>
    <property type="match status" value="1"/>
</dbReference>
<dbReference type="Gene3D" id="1.10.287.130">
    <property type="match status" value="1"/>
</dbReference>
<dbReference type="Gene3D" id="1.10.10.60">
    <property type="entry name" value="Homeodomain-like"/>
    <property type="match status" value="1"/>
</dbReference>
<dbReference type="InterPro" id="IPR003594">
    <property type="entry name" value="HATPase_dom"/>
</dbReference>
<evidence type="ECO:0000313" key="19">
    <source>
        <dbReference type="Proteomes" id="UP000095606"/>
    </source>
</evidence>
<evidence type="ECO:0000313" key="20">
    <source>
        <dbReference type="Proteomes" id="UP001060104"/>
    </source>
</evidence>
<dbReference type="PROSITE" id="PS01124">
    <property type="entry name" value="HTH_ARAC_FAMILY_2"/>
    <property type="match status" value="1"/>
</dbReference>
<dbReference type="InterPro" id="IPR011123">
    <property type="entry name" value="Y_Y_Y"/>
</dbReference>
<evidence type="ECO:0000259" key="14">
    <source>
        <dbReference type="PROSITE" id="PS01124"/>
    </source>
</evidence>
<dbReference type="Gene3D" id="2.130.10.10">
    <property type="entry name" value="YVTN repeat-like/Quinoprotein amine dehydrogenase"/>
    <property type="match status" value="2"/>
</dbReference>
<keyword evidence="8" id="KW-0902">Two-component regulatory system</keyword>